<reference evidence="3" key="1">
    <citation type="journal article" date="2020" name="Stud. Mycol.">
        <title>101 Dothideomycetes genomes: a test case for predicting lifestyles and emergence of pathogens.</title>
        <authorList>
            <person name="Haridas S."/>
            <person name="Albert R."/>
            <person name="Binder M."/>
            <person name="Bloem J."/>
            <person name="Labutti K."/>
            <person name="Salamov A."/>
            <person name="Andreopoulos B."/>
            <person name="Baker S."/>
            <person name="Barry K."/>
            <person name="Bills G."/>
            <person name="Bluhm B."/>
            <person name="Cannon C."/>
            <person name="Castanera R."/>
            <person name="Culley D."/>
            <person name="Daum C."/>
            <person name="Ezra D."/>
            <person name="Gonzalez J."/>
            <person name="Henrissat B."/>
            <person name="Kuo A."/>
            <person name="Liang C."/>
            <person name="Lipzen A."/>
            <person name="Lutzoni F."/>
            <person name="Magnuson J."/>
            <person name="Mondo S."/>
            <person name="Nolan M."/>
            <person name="Ohm R."/>
            <person name="Pangilinan J."/>
            <person name="Park H.-J."/>
            <person name="Ramirez L."/>
            <person name="Alfaro M."/>
            <person name="Sun H."/>
            <person name="Tritt A."/>
            <person name="Yoshinaga Y."/>
            <person name="Zwiers L.-H."/>
            <person name="Turgeon B."/>
            <person name="Goodwin S."/>
            <person name="Spatafora J."/>
            <person name="Crous P."/>
            <person name="Grigoriev I."/>
        </authorList>
    </citation>
    <scope>NUCLEOTIDE SEQUENCE</scope>
    <source>
        <strain evidence="3">CBS 279.74</strain>
    </source>
</reference>
<gene>
    <name evidence="3" type="ORF">K504DRAFT_185277</name>
</gene>
<evidence type="ECO:0000256" key="1">
    <source>
        <dbReference type="SAM" id="MobiDB-lite"/>
    </source>
</evidence>
<evidence type="ECO:0000313" key="3">
    <source>
        <dbReference type="EMBL" id="KAF2703161.1"/>
    </source>
</evidence>
<dbReference type="Proteomes" id="UP000799428">
    <property type="component" value="Unassembled WGS sequence"/>
</dbReference>
<protein>
    <submittedName>
        <fullName evidence="3">Uncharacterized protein</fullName>
    </submittedName>
</protein>
<feature type="compositionally biased region" description="Acidic residues" evidence="1">
    <location>
        <begin position="39"/>
        <end position="55"/>
    </location>
</feature>
<organism evidence="3 4">
    <name type="scientific">Pleomassaria siparia CBS 279.74</name>
    <dbReference type="NCBI Taxonomy" id="1314801"/>
    <lineage>
        <taxon>Eukaryota</taxon>
        <taxon>Fungi</taxon>
        <taxon>Dikarya</taxon>
        <taxon>Ascomycota</taxon>
        <taxon>Pezizomycotina</taxon>
        <taxon>Dothideomycetes</taxon>
        <taxon>Pleosporomycetidae</taxon>
        <taxon>Pleosporales</taxon>
        <taxon>Pleomassariaceae</taxon>
        <taxon>Pleomassaria</taxon>
    </lineage>
</organism>
<keyword evidence="2" id="KW-0812">Transmembrane</keyword>
<name>A0A6G1JSG5_9PLEO</name>
<keyword evidence="2" id="KW-1133">Transmembrane helix</keyword>
<feature type="transmembrane region" description="Helical" evidence="2">
    <location>
        <begin position="187"/>
        <end position="210"/>
    </location>
</feature>
<evidence type="ECO:0000313" key="4">
    <source>
        <dbReference type="Proteomes" id="UP000799428"/>
    </source>
</evidence>
<dbReference type="EMBL" id="MU005789">
    <property type="protein sequence ID" value="KAF2703161.1"/>
    <property type="molecule type" value="Genomic_DNA"/>
</dbReference>
<accession>A0A6G1JSG5</accession>
<evidence type="ECO:0000256" key="2">
    <source>
        <dbReference type="SAM" id="Phobius"/>
    </source>
</evidence>
<keyword evidence="2" id="KW-0472">Membrane</keyword>
<proteinExistence type="predicted"/>
<keyword evidence="4" id="KW-1185">Reference proteome</keyword>
<sequence>MSFLASLLAEVDSGIRIGARTVGEIAATTAITTANVAESESENDNDDSDDSDEPEVVSIEQLIAQEEEEEEEEEEDDDENEDEDEDEDEEEEEEEDDNDDDEEGEKLSLEAETHSAAPVPVAVAVAVALVQESRRAGSKRSSPEPEQRWCGGVGVCGSVSSSVRSCGEVCVGGLSVSHGFMLSFGNAALLAALLYVIVVASVPNPCWPWLLNLDMDSFSTVHPCLASPPCASSNPITEFWHVIFCCTMLAQRSRC</sequence>
<feature type="region of interest" description="Disordered" evidence="1">
    <location>
        <begin position="33"/>
        <end position="115"/>
    </location>
</feature>
<feature type="compositionally biased region" description="Acidic residues" evidence="1">
    <location>
        <begin position="65"/>
        <end position="104"/>
    </location>
</feature>
<dbReference type="AlphaFoldDB" id="A0A6G1JSG5"/>